<keyword evidence="3" id="KW-1185">Reference proteome</keyword>
<protein>
    <submittedName>
        <fullName evidence="2">Uncharacterized protein</fullName>
    </submittedName>
</protein>
<evidence type="ECO:0000313" key="2">
    <source>
        <dbReference type="EMBL" id="QIS10638.1"/>
    </source>
</evidence>
<name>A0A6G9YBU4_9NOCA</name>
<proteinExistence type="predicted"/>
<dbReference type="RefSeq" id="WP_167473583.1">
    <property type="nucleotide sequence ID" value="NZ_CP046172.1"/>
</dbReference>
<dbReference type="Proteomes" id="UP000503540">
    <property type="component" value="Chromosome"/>
</dbReference>
<sequence>MVFDELRERHGRDAVVMRPIGGGVSAELPAPADPLQGLVIADQVMREARRRSVEYVRRARAEGRSWREIAQNSGLTSAEDSESAAFERFATTPQNFGDLYLSWRCTSCDALVADYGPFSANPGDNEQGHKDSCVRHQAEIRAFEEGQERADTESWQADEMRVAADPEADQRNWRCEQ</sequence>
<dbReference type="EMBL" id="CP046172">
    <property type="protein sequence ID" value="QIS10638.1"/>
    <property type="molecule type" value="Genomic_DNA"/>
</dbReference>
<feature type="region of interest" description="Disordered" evidence="1">
    <location>
        <begin position="142"/>
        <end position="177"/>
    </location>
</feature>
<gene>
    <name evidence="2" type="ORF">F5544_13750</name>
</gene>
<accession>A0A6G9YBU4</accession>
<dbReference type="KEGG" id="nah:F5544_13750"/>
<organism evidence="2 3">
    <name type="scientific">Nocardia arthritidis</name>
    <dbReference type="NCBI Taxonomy" id="228602"/>
    <lineage>
        <taxon>Bacteria</taxon>
        <taxon>Bacillati</taxon>
        <taxon>Actinomycetota</taxon>
        <taxon>Actinomycetes</taxon>
        <taxon>Mycobacteriales</taxon>
        <taxon>Nocardiaceae</taxon>
        <taxon>Nocardia</taxon>
    </lineage>
</organism>
<evidence type="ECO:0000256" key="1">
    <source>
        <dbReference type="SAM" id="MobiDB-lite"/>
    </source>
</evidence>
<dbReference type="AlphaFoldDB" id="A0A6G9YBU4"/>
<evidence type="ECO:0000313" key="3">
    <source>
        <dbReference type="Proteomes" id="UP000503540"/>
    </source>
</evidence>
<reference evidence="2 3" key="1">
    <citation type="journal article" date="2019" name="ACS Chem. Biol.">
        <title>Identification and Mobilization of a Cryptic Antibiotic Biosynthesis Gene Locus from a Human-Pathogenic Nocardia Isolate.</title>
        <authorList>
            <person name="Herisse M."/>
            <person name="Ishida K."/>
            <person name="Porter J.L."/>
            <person name="Howden B."/>
            <person name="Hertweck C."/>
            <person name="Stinear T.P."/>
            <person name="Pidot S.J."/>
        </authorList>
    </citation>
    <scope>NUCLEOTIDE SEQUENCE [LARGE SCALE GENOMIC DNA]</scope>
    <source>
        <strain evidence="2 3">AUSMDU00012717</strain>
    </source>
</reference>